<proteinExistence type="predicted"/>
<evidence type="ECO:0000313" key="2">
    <source>
        <dbReference type="Proteomes" id="UP001184230"/>
    </source>
</evidence>
<sequence>MTVRIYRDAGKAARPTFYGVVTNPQAKQPSGALITAGTYQELRSMAEARAERKADLLRQRQARSLSQ</sequence>
<keyword evidence="2" id="KW-1185">Reference proteome</keyword>
<evidence type="ECO:0008006" key="3">
    <source>
        <dbReference type="Google" id="ProtNLM"/>
    </source>
</evidence>
<evidence type="ECO:0000313" key="1">
    <source>
        <dbReference type="EMBL" id="MDR6536985.1"/>
    </source>
</evidence>
<dbReference type="RefSeq" id="WP_309902506.1">
    <property type="nucleotide sequence ID" value="NZ_JAVDRF010000005.1"/>
</dbReference>
<dbReference type="Proteomes" id="UP001184230">
    <property type="component" value="Unassembled WGS sequence"/>
</dbReference>
<dbReference type="EMBL" id="JAVDRF010000005">
    <property type="protein sequence ID" value="MDR6536985.1"/>
    <property type="molecule type" value="Genomic_DNA"/>
</dbReference>
<protein>
    <recommendedName>
        <fullName evidence="3">Integrase DNA-binding domain-containing protein</fullName>
    </recommendedName>
</protein>
<accession>A0ABU1NG49</accession>
<gene>
    <name evidence="1" type="ORF">J2739_002758</name>
</gene>
<reference evidence="1 2" key="1">
    <citation type="submission" date="2023-07" db="EMBL/GenBank/DDBJ databases">
        <title>Sorghum-associated microbial communities from plants grown in Nebraska, USA.</title>
        <authorList>
            <person name="Schachtman D."/>
        </authorList>
    </citation>
    <scope>NUCLEOTIDE SEQUENCE [LARGE SCALE GENOMIC DNA]</scope>
    <source>
        <strain evidence="1 2">DS1781</strain>
    </source>
</reference>
<comment type="caution">
    <text evidence="1">The sequence shown here is derived from an EMBL/GenBank/DDBJ whole genome shotgun (WGS) entry which is preliminary data.</text>
</comment>
<name>A0ABU1NG49_9BURK</name>
<organism evidence="1 2">
    <name type="scientific">Variovorax soli</name>
    <dbReference type="NCBI Taxonomy" id="376815"/>
    <lineage>
        <taxon>Bacteria</taxon>
        <taxon>Pseudomonadati</taxon>
        <taxon>Pseudomonadota</taxon>
        <taxon>Betaproteobacteria</taxon>
        <taxon>Burkholderiales</taxon>
        <taxon>Comamonadaceae</taxon>
        <taxon>Variovorax</taxon>
    </lineage>
</organism>